<dbReference type="Gene3D" id="3.60.21.10">
    <property type="match status" value="1"/>
</dbReference>
<keyword evidence="4" id="KW-0904">Protein phosphatase</keyword>
<comment type="cofactor">
    <cofactor evidence="1">
        <name>Mn(2+)</name>
        <dbReference type="ChEBI" id="CHEBI:29035"/>
    </cofactor>
</comment>
<gene>
    <name evidence="10" type="primary">PPH3</name>
    <name evidence="10" type="ORF">TRFO_38675</name>
</gene>
<dbReference type="PROSITE" id="PS00125">
    <property type="entry name" value="SER_THR_PHOSPHATASE"/>
    <property type="match status" value="1"/>
</dbReference>
<sequence>MNQSLCDQCVEHIFNQYYPFFCLTIEEISLIGTDSFPIPSFSCEQVQTLFLETHDTIKKQGPLINVPLPAYIVGDIHGNFHDLLRVLLSIDDFLTKTIVFLGDYVDRGSYSLDVICLLFALVCKYPSQFYLIRGNHEFEYVNSQYGFKNEIMERYGDDNLWVSVHKFVFNFLPLAALLNNSIICLHGGLGPNVTSIESIKKIKIPVSGYTVDDIVSDIVWSDPSNEYTTFINSTRGTGYLFGRLAVYEFCKNTNINKIIRGHQCVQHGVNTLSNGQIVTVFSSSNYSNRNNSAGFIYIDEKEEVHAKILHAIHFINRSDAIFTEVIPTPPVRKVDHSNSISFMRLSSFKLSKSSFGPFNKTIGISSINNKSMYSGQGMKKQCFIPMPTSKSNGPEGCSIFPNLLD</sequence>
<evidence type="ECO:0000256" key="8">
    <source>
        <dbReference type="RuleBase" id="RU004273"/>
    </source>
</evidence>
<accession>A0A1J4J7A0</accession>
<keyword evidence="11" id="KW-1185">Reference proteome</keyword>
<dbReference type="AlphaFoldDB" id="A0A1J4J7A0"/>
<dbReference type="OrthoDB" id="10267127at2759"/>
<evidence type="ECO:0000313" key="10">
    <source>
        <dbReference type="EMBL" id="OHS95102.1"/>
    </source>
</evidence>
<comment type="catalytic activity">
    <reaction evidence="6">
        <text>O-phospho-L-seryl-[protein] + H2O = L-seryl-[protein] + phosphate</text>
        <dbReference type="Rhea" id="RHEA:20629"/>
        <dbReference type="Rhea" id="RHEA-COMP:9863"/>
        <dbReference type="Rhea" id="RHEA-COMP:11604"/>
        <dbReference type="ChEBI" id="CHEBI:15377"/>
        <dbReference type="ChEBI" id="CHEBI:29999"/>
        <dbReference type="ChEBI" id="CHEBI:43474"/>
        <dbReference type="ChEBI" id="CHEBI:83421"/>
        <dbReference type="EC" id="3.1.3.16"/>
    </reaction>
</comment>
<dbReference type="InterPro" id="IPR050341">
    <property type="entry name" value="PP1_catalytic_subunit"/>
</dbReference>
<dbReference type="Pfam" id="PF00149">
    <property type="entry name" value="Metallophos"/>
    <property type="match status" value="1"/>
</dbReference>
<evidence type="ECO:0000313" key="11">
    <source>
        <dbReference type="Proteomes" id="UP000179807"/>
    </source>
</evidence>
<dbReference type="SUPFAM" id="SSF56300">
    <property type="entry name" value="Metallo-dependent phosphatases"/>
    <property type="match status" value="1"/>
</dbReference>
<comment type="caution">
    <text evidence="10">The sequence shown here is derived from an EMBL/GenBank/DDBJ whole genome shotgun (WGS) entry which is preliminary data.</text>
</comment>
<dbReference type="GO" id="GO:0004722">
    <property type="term" value="F:protein serine/threonine phosphatase activity"/>
    <property type="evidence" value="ECO:0007669"/>
    <property type="project" value="UniProtKB-EC"/>
</dbReference>
<dbReference type="InterPro" id="IPR004843">
    <property type="entry name" value="Calcineurin-like_PHP"/>
</dbReference>
<keyword evidence="2" id="KW-0479">Metal-binding</keyword>
<dbReference type="PANTHER" id="PTHR11668:SF300">
    <property type="entry name" value="SERINE_THREONINE-PROTEIN PHOSPHATASE"/>
    <property type="match status" value="1"/>
</dbReference>
<keyword evidence="3 8" id="KW-0378">Hydrolase</keyword>
<evidence type="ECO:0000256" key="3">
    <source>
        <dbReference type="ARBA" id="ARBA00022801"/>
    </source>
</evidence>
<dbReference type="Proteomes" id="UP000179807">
    <property type="component" value="Unassembled WGS sequence"/>
</dbReference>
<dbReference type="EC" id="3.1.3.16" evidence="8"/>
<proteinExistence type="inferred from homology"/>
<dbReference type="EMBL" id="MLAK01001263">
    <property type="protein sequence ID" value="OHS95102.1"/>
    <property type="molecule type" value="Genomic_DNA"/>
</dbReference>
<dbReference type="CDD" id="cd00144">
    <property type="entry name" value="MPP_PPP_family"/>
    <property type="match status" value="1"/>
</dbReference>
<organism evidence="10 11">
    <name type="scientific">Tritrichomonas foetus</name>
    <dbReference type="NCBI Taxonomy" id="1144522"/>
    <lineage>
        <taxon>Eukaryota</taxon>
        <taxon>Metamonada</taxon>
        <taxon>Parabasalia</taxon>
        <taxon>Tritrichomonadida</taxon>
        <taxon>Tritrichomonadidae</taxon>
        <taxon>Tritrichomonas</taxon>
    </lineage>
</organism>
<name>A0A1J4J7A0_9EUKA</name>
<dbReference type="VEuPathDB" id="TrichDB:TRFO_38675"/>
<dbReference type="InterPro" id="IPR029052">
    <property type="entry name" value="Metallo-depent_PP-like"/>
</dbReference>
<evidence type="ECO:0000256" key="1">
    <source>
        <dbReference type="ARBA" id="ARBA00001936"/>
    </source>
</evidence>
<keyword evidence="5" id="KW-0464">Manganese</keyword>
<evidence type="ECO:0000256" key="4">
    <source>
        <dbReference type="ARBA" id="ARBA00022912"/>
    </source>
</evidence>
<comment type="similarity">
    <text evidence="8">Belongs to the PPP phosphatase family.</text>
</comment>
<reference evidence="10" key="1">
    <citation type="submission" date="2016-10" db="EMBL/GenBank/DDBJ databases">
        <authorList>
            <person name="Benchimol M."/>
            <person name="Almeida L.G."/>
            <person name="Vasconcelos A.T."/>
            <person name="Perreira-Neves A."/>
            <person name="Rosa I.A."/>
            <person name="Tasca T."/>
            <person name="Bogo M.R."/>
            <person name="de Souza W."/>
        </authorList>
    </citation>
    <scope>NUCLEOTIDE SEQUENCE [LARGE SCALE GENOMIC DNA]</scope>
    <source>
        <strain evidence="10">K</strain>
    </source>
</reference>
<dbReference type="InterPro" id="IPR006186">
    <property type="entry name" value="Ser/Thr-sp_prot-phosphatase"/>
</dbReference>
<dbReference type="GO" id="GO:0005634">
    <property type="term" value="C:nucleus"/>
    <property type="evidence" value="ECO:0007669"/>
    <property type="project" value="TreeGrafter"/>
</dbReference>
<evidence type="ECO:0000256" key="5">
    <source>
        <dbReference type="ARBA" id="ARBA00023211"/>
    </source>
</evidence>
<comment type="catalytic activity">
    <reaction evidence="7 8">
        <text>O-phospho-L-threonyl-[protein] + H2O = L-threonyl-[protein] + phosphate</text>
        <dbReference type="Rhea" id="RHEA:47004"/>
        <dbReference type="Rhea" id="RHEA-COMP:11060"/>
        <dbReference type="Rhea" id="RHEA-COMP:11605"/>
        <dbReference type="ChEBI" id="CHEBI:15377"/>
        <dbReference type="ChEBI" id="CHEBI:30013"/>
        <dbReference type="ChEBI" id="CHEBI:43474"/>
        <dbReference type="ChEBI" id="CHEBI:61977"/>
        <dbReference type="EC" id="3.1.3.16"/>
    </reaction>
</comment>
<evidence type="ECO:0000256" key="2">
    <source>
        <dbReference type="ARBA" id="ARBA00022723"/>
    </source>
</evidence>
<dbReference type="GO" id="GO:0005737">
    <property type="term" value="C:cytoplasm"/>
    <property type="evidence" value="ECO:0007669"/>
    <property type="project" value="TreeGrafter"/>
</dbReference>
<dbReference type="SMART" id="SM00156">
    <property type="entry name" value="PP2Ac"/>
    <property type="match status" value="1"/>
</dbReference>
<dbReference type="PRINTS" id="PR00114">
    <property type="entry name" value="STPHPHTASE"/>
</dbReference>
<feature type="domain" description="Serine/threonine specific protein phosphatases" evidence="9">
    <location>
        <begin position="132"/>
        <end position="137"/>
    </location>
</feature>
<evidence type="ECO:0000256" key="7">
    <source>
        <dbReference type="ARBA" id="ARBA00048336"/>
    </source>
</evidence>
<dbReference type="GeneID" id="94846897"/>
<evidence type="ECO:0000256" key="6">
    <source>
        <dbReference type="ARBA" id="ARBA00047761"/>
    </source>
</evidence>
<dbReference type="GO" id="GO:0046872">
    <property type="term" value="F:metal ion binding"/>
    <property type="evidence" value="ECO:0007669"/>
    <property type="project" value="UniProtKB-KW"/>
</dbReference>
<protein>
    <recommendedName>
        <fullName evidence="8">Serine/threonine-protein phosphatase</fullName>
        <ecNumber evidence="8">3.1.3.16</ecNumber>
    </recommendedName>
</protein>
<evidence type="ECO:0000259" key="9">
    <source>
        <dbReference type="PROSITE" id="PS00125"/>
    </source>
</evidence>
<dbReference type="RefSeq" id="XP_068348239.1">
    <property type="nucleotide sequence ID" value="XM_068512193.1"/>
</dbReference>
<dbReference type="PANTHER" id="PTHR11668">
    <property type="entry name" value="SERINE/THREONINE PROTEIN PHOSPHATASE"/>
    <property type="match status" value="1"/>
</dbReference>